<reference evidence="7" key="1">
    <citation type="submission" date="2021-02" db="EMBL/GenBank/DDBJ databases">
        <authorList>
            <person name="Nowell W R."/>
        </authorList>
    </citation>
    <scope>NUCLEOTIDE SEQUENCE</scope>
</reference>
<keyword evidence="2" id="KW-0812">Transmembrane</keyword>
<evidence type="ECO:0000313" key="7">
    <source>
        <dbReference type="EMBL" id="CAF4978209.1"/>
    </source>
</evidence>
<keyword evidence="4" id="KW-0472">Membrane</keyword>
<dbReference type="InterPro" id="IPR003020">
    <property type="entry name" value="HCO3_transpt_euk"/>
</dbReference>
<dbReference type="PANTHER" id="PTHR11453">
    <property type="entry name" value="ANION EXCHANGE PROTEIN"/>
    <property type="match status" value="1"/>
</dbReference>
<protein>
    <recommendedName>
        <fullName evidence="6">Bicarbonate transporter-like transmembrane domain-containing protein</fullName>
    </recommendedName>
</protein>
<name>A0A821Z837_9BILA</name>
<dbReference type="GO" id="GO:0005452">
    <property type="term" value="F:solute:inorganic anion antiporter activity"/>
    <property type="evidence" value="ECO:0007669"/>
    <property type="project" value="InterPro"/>
</dbReference>
<evidence type="ECO:0000256" key="2">
    <source>
        <dbReference type="ARBA" id="ARBA00022692"/>
    </source>
</evidence>
<evidence type="ECO:0000256" key="4">
    <source>
        <dbReference type="ARBA" id="ARBA00023136"/>
    </source>
</evidence>
<evidence type="ECO:0000313" key="8">
    <source>
        <dbReference type="Proteomes" id="UP000663848"/>
    </source>
</evidence>
<feature type="compositionally biased region" description="Low complexity" evidence="5">
    <location>
        <begin position="130"/>
        <end position="149"/>
    </location>
</feature>
<dbReference type="Proteomes" id="UP000663848">
    <property type="component" value="Unassembled WGS sequence"/>
</dbReference>
<evidence type="ECO:0000256" key="1">
    <source>
        <dbReference type="ARBA" id="ARBA00004141"/>
    </source>
</evidence>
<comment type="subcellular location">
    <subcellularLocation>
        <location evidence="1">Membrane</location>
        <topology evidence="1">Multi-pass membrane protein</topology>
    </subcellularLocation>
</comment>
<sequence>MGILSMKEIQLISRVLLIFMPEKYQPDYVYLRYVRTSRVHMFTFIQITCLVLLWVIKSIESISILFPIMVLALVGARKAMDYLFTQRELEYLDDVVPEVVKKEIEERKNSASLDKTDEKNQMKETIEFDSTNNHGSSNNNTTTNASKGNISNNQPSNVMNFSEEVGKTSLWKSITKSKGKAVTTSEKKSSRSSGIKKRFIIVII</sequence>
<feature type="region of interest" description="Disordered" evidence="5">
    <location>
        <begin position="126"/>
        <end position="159"/>
    </location>
</feature>
<dbReference type="GO" id="GO:0005886">
    <property type="term" value="C:plasma membrane"/>
    <property type="evidence" value="ECO:0007669"/>
    <property type="project" value="TreeGrafter"/>
</dbReference>
<evidence type="ECO:0000256" key="3">
    <source>
        <dbReference type="ARBA" id="ARBA00022989"/>
    </source>
</evidence>
<dbReference type="GO" id="GO:0008510">
    <property type="term" value="F:sodium:bicarbonate symporter activity"/>
    <property type="evidence" value="ECO:0007669"/>
    <property type="project" value="TreeGrafter"/>
</dbReference>
<dbReference type="GO" id="GO:0051453">
    <property type="term" value="P:regulation of intracellular pH"/>
    <property type="evidence" value="ECO:0007669"/>
    <property type="project" value="TreeGrafter"/>
</dbReference>
<dbReference type="Pfam" id="PF00955">
    <property type="entry name" value="HCO3_cotransp"/>
    <property type="match status" value="1"/>
</dbReference>
<feature type="compositionally biased region" description="Polar residues" evidence="5">
    <location>
        <begin position="150"/>
        <end position="159"/>
    </location>
</feature>
<comment type="caution">
    <text evidence="7">The sequence shown here is derived from an EMBL/GenBank/DDBJ whole genome shotgun (WGS) entry which is preliminary data.</text>
</comment>
<proteinExistence type="predicted"/>
<dbReference type="AlphaFoldDB" id="A0A821Z837"/>
<evidence type="ECO:0000256" key="5">
    <source>
        <dbReference type="SAM" id="MobiDB-lite"/>
    </source>
</evidence>
<dbReference type="InterPro" id="IPR011531">
    <property type="entry name" value="HCO3_transpt-like_TM_dom"/>
</dbReference>
<feature type="domain" description="Bicarbonate transporter-like transmembrane" evidence="6">
    <location>
        <begin position="1"/>
        <end position="95"/>
    </location>
</feature>
<organism evidence="7 8">
    <name type="scientific">Rotaria socialis</name>
    <dbReference type="NCBI Taxonomy" id="392032"/>
    <lineage>
        <taxon>Eukaryota</taxon>
        <taxon>Metazoa</taxon>
        <taxon>Spiralia</taxon>
        <taxon>Gnathifera</taxon>
        <taxon>Rotifera</taxon>
        <taxon>Eurotatoria</taxon>
        <taxon>Bdelloidea</taxon>
        <taxon>Philodinida</taxon>
        <taxon>Philodinidae</taxon>
        <taxon>Rotaria</taxon>
    </lineage>
</organism>
<dbReference type="EMBL" id="CAJOBR010027814">
    <property type="protein sequence ID" value="CAF4978209.1"/>
    <property type="molecule type" value="Genomic_DNA"/>
</dbReference>
<dbReference type="GO" id="GO:0006820">
    <property type="term" value="P:monoatomic anion transport"/>
    <property type="evidence" value="ECO:0007669"/>
    <property type="project" value="InterPro"/>
</dbReference>
<gene>
    <name evidence="7" type="ORF">QYT958_LOCUS35902</name>
</gene>
<accession>A0A821Z837</accession>
<evidence type="ECO:0000259" key="6">
    <source>
        <dbReference type="Pfam" id="PF00955"/>
    </source>
</evidence>
<dbReference type="PANTHER" id="PTHR11453:SF36">
    <property type="entry name" value="ANION EXCHANGE PROTEIN"/>
    <property type="match status" value="1"/>
</dbReference>
<keyword evidence="3" id="KW-1133">Transmembrane helix</keyword>